<reference evidence="2" key="1">
    <citation type="submission" date="2023-02" db="EMBL/GenBank/DDBJ databases">
        <title>A novel hydrolase synthesized by Rhodococcus erythropolis HQ is responsible for the detoxification of Zearalenone.</title>
        <authorList>
            <person name="Hu J."/>
            <person name="Xu J."/>
        </authorList>
    </citation>
    <scope>NUCLEOTIDE SEQUENCE</scope>
    <source>
        <strain evidence="2">HQ</strain>
    </source>
</reference>
<evidence type="ECO:0008006" key="4">
    <source>
        <dbReference type="Google" id="ProtNLM"/>
    </source>
</evidence>
<protein>
    <recommendedName>
        <fullName evidence="4">PE-PGRS family protein</fullName>
    </recommendedName>
</protein>
<evidence type="ECO:0000313" key="3">
    <source>
        <dbReference type="Proteomes" id="UP001217325"/>
    </source>
</evidence>
<dbReference type="EMBL" id="JARDXE010000028">
    <property type="protein sequence ID" value="MDE8649540.1"/>
    <property type="molecule type" value="Genomic_DNA"/>
</dbReference>
<keyword evidence="1" id="KW-0175">Coiled coil</keyword>
<proteinExistence type="predicted"/>
<evidence type="ECO:0000313" key="2">
    <source>
        <dbReference type="EMBL" id="MDE8649540.1"/>
    </source>
</evidence>
<feature type="coiled-coil region" evidence="1">
    <location>
        <begin position="55"/>
        <end position="90"/>
    </location>
</feature>
<gene>
    <name evidence="2" type="ORF">PXH69_31690</name>
</gene>
<organism evidence="2 3">
    <name type="scientific">Rhodococcus qingshengii</name>
    <dbReference type="NCBI Taxonomy" id="334542"/>
    <lineage>
        <taxon>Bacteria</taxon>
        <taxon>Bacillati</taxon>
        <taxon>Actinomycetota</taxon>
        <taxon>Actinomycetes</taxon>
        <taxon>Mycobacteriales</taxon>
        <taxon>Nocardiaceae</taxon>
        <taxon>Rhodococcus</taxon>
        <taxon>Rhodococcus erythropolis group</taxon>
    </lineage>
</organism>
<feature type="coiled-coil region" evidence="1">
    <location>
        <begin position="356"/>
        <end position="403"/>
    </location>
</feature>
<comment type="caution">
    <text evidence="2">The sequence shown here is derived from an EMBL/GenBank/DDBJ whole genome shotgun (WGS) entry which is preliminary data.</text>
</comment>
<dbReference type="RefSeq" id="WP_232330112.1">
    <property type="nucleotide sequence ID" value="NZ_JARDXE010000028.1"/>
</dbReference>
<dbReference type="AlphaFoldDB" id="A0AAW6LVY2"/>
<evidence type="ECO:0000256" key="1">
    <source>
        <dbReference type="SAM" id="Coils"/>
    </source>
</evidence>
<accession>A0AAW6LVY2</accession>
<name>A0AAW6LVY2_RHOSG</name>
<dbReference type="Proteomes" id="UP001217325">
    <property type="component" value="Unassembled WGS sequence"/>
</dbReference>
<sequence>MTQFDLLTWVADGCKEGVYEGPSHRVSARSLHNRGFLRVSGSGKTWTARITPDGTRRLEEEAHRIEAERRRTLREKQDRLKREHEQQQLRENAAALLRDVVAVGGRLDLGPDVDSQEVQRLQNCLASQSGLLPDGQRVAQEPTRMDPVLGVTVYLEPDFEVLTAVRALSVPRQLRNPHPAVAAFQEKKALVSKAQIARAARFLQAIVTAATELGWTVPTKVPHRGRGESGPDLTLRFPSRELVVTIRELDQRGGRRHVQAYTTETDYYTRAERTTANKYFQASGKLEVTLTKTWEDQVIASLQDTDGTTIEEQLPTLVRRLEIAEAEADWSRQEEVRRSQIRETRWEEVKQEAFTKLSYERNADRLRDELDRRQSAAAMRTYAEEVAERAEQLDDENGEEARKWATWIQKHAERIDPINGPLRLLRTTSCSHDELQPHMPGWSTHGPYHR</sequence>